<comment type="caution">
    <text evidence="2">The sequence shown here is derived from an EMBL/GenBank/DDBJ whole genome shotgun (WGS) entry which is preliminary data.</text>
</comment>
<evidence type="ECO:0000313" key="3">
    <source>
        <dbReference type="Proteomes" id="UP001151760"/>
    </source>
</evidence>
<organism evidence="2 3">
    <name type="scientific">Tanacetum coccineum</name>
    <dbReference type="NCBI Taxonomy" id="301880"/>
    <lineage>
        <taxon>Eukaryota</taxon>
        <taxon>Viridiplantae</taxon>
        <taxon>Streptophyta</taxon>
        <taxon>Embryophyta</taxon>
        <taxon>Tracheophyta</taxon>
        <taxon>Spermatophyta</taxon>
        <taxon>Magnoliopsida</taxon>
        <taxon>eudicotyledons</taxon>
        <taxon>Gunneridae</taxon>
        <taxon>Pentapetalae</taxon>
        <taxon>asterids</taxon>
        <taxon>campanulids</taxon>
        <taxon>Asterales</taxon>
        <taxon>Asteraceae</taxon>
        <taxon>Asteroideae</taxon>
        <taxon>Anthemideae</taxon>
        <taxon>Anthemidinae</taxon>
        <taxon>Tanacetum</taxon>
    </lineage>
</organism>
<dbReference type="EMBL" id="BQNB010009867">
    <property type="protein sequence ID" value="GJS69521.1"/>
    <property type="molecule type" value="Genomic_DNA"/>
</dbReference>
<evidence type="ECO:0000313" key="2">
    <source>
        <dbReference type="EMBL" id="GJS69521.1"/>
    </source>
</evidence>
<feature type="region of interest" description="Disordered" evidence="1">
    <location>
        <begin position="37"/>
        <end position="110"/>
    </location>
</feature>
<evidence type="ECO:0000256" key="1">
    <source>
        <dbReference type="SAM" id="MobiDB-lite"/>
    </source>
</evidence>
<reference evidence="2" key="2">
    <citation type="submission" date="2022-01" db="EMBL/GenBank/DDBJ databases">
        <authorList>
            <person name="Yamashiro T."/>
            <person name="Shiraishi A."/>
            <person name="Satake H."/>
            <person name="Nakayama K."/>
        </authorList>
    </citation>
    <scope>NUCLEOTIDE SEQUENCE</scope>
</reference>
<accession>A0ABQ4XWD8</accession>
<dbReference type="Proteomes" id="UP001151760">
    <property type="component" value="Unassembled WGS sequence"/>
</dbReference>
<feature type="compositionally biased region" description="Acidic residues" evidence="1">
    <location>
        <begin position="43"/>
        <end position="86"/>
    </location>
</feature>
<gene>
    <name evidence="2" type="ORF">Tco_0702362</name>
</gene>
<protein>
    <submittedName>
        <fullName evidence="2">Uncharacterized protein</fullName>
    </submittedName>
</protein>
<proteinExistence type="predicted"/>
<keyword evidence="3" id="KW-1185">Reference proteome</keyword>
<name>A0ABQ4XWD8_9ASTR</name>
<reference evidence="2" key="1">
    <citation type="journal article" date="2022" name="Int. J. Mol. Sci.">
        <title>Draft Genome of Tanacetum Coccineum: Genomic Comparison of Closely Related Tanacetum-Family Plants.</title>
        <authorList>
            <person name="Yamashiro T."/>
            <person name="Shiraishi A."/>
            <person name="Nakayama K."/>
            <person name="Satake H."/>
        </authorList>
    </citation>
    <scope>NUCLEOTIDE SEQUENCE</scope>
</reference>
<sequence length="147" mass="15787">MASGMMSVKIKVSFHLALHLRREVNHDAVSLIHLVDGVGQDDAGGDDGDDDDDGGGGDDGDDDDDDDDGDDDDGDDGNDDDDDDDQVCSLLTDNHDMGLPPRQCRSKQSATSKVHLILYGTMSHTEDRFNLVEPLNESHDSFGALKG</sequence>